<reference evidence="12" key="1">
    <citation type="submission" date="2016-03" db="EMBL/GenBank/DDBJ databases">
        <authorList>
            <person name="Borrel G."/>
            <person name="Mccann A."/>
            <person name="O'Toole P.W."/>
        </authorList>
    </citation>
    <scope>NUCLEOTIDE SEQUENCE</scope>
    <source>
        <strain evidence="12">183</strain>
    </source>
</reference>
<feature type="transmembrane region" description="Helical" evidence="10">
    <location>
        <begin position="612"/>
        <end position="636"/>
    </location>
</feature>
<sequence>MSKILVVGTKDQLPATIDLLYSLENVHVIDFPSDGEEGFTLGSPLSAASDASLKLLKLRSMEKDLEIDGRAYKEKISVKQIEDTLQSTMDEIEKQISGIVESKSSMQTRLSELNGRISLLDPFKKVDLDLGLYRGYSSLGVIAGYSQIDPETALKDALQNEYELFKGSDSFIVLFVPLSKLEEAQRTLSQQGFSEVPIPEGKGMPSQMVAELESEIADVNKQLEDIEAKLAEIRSSYASFISAADEQLSIVVEKAELPLRMGATEHSFVLEAWVPEKEFSSISDAFNKKVGDKVYLEVLCTKDRKEEHAEPSGYDEEEPVEVEEEVPVELKHGKTVGRFTFFTKLLSTPRYNEIDPTITVAIFFPIFFGLMVGDVGYGIPFTVLGLLGLRRCKSEEWRGIATMLFYGGLTSIFFGLFLYGDMFGIEFHAAEAGALSWENLLGVSIPHVLFNIGDFAVQLGYVTKLGSVKLLLYACVWVGIAHLLLGLIIGFYNTTIRHGIKAAVSEKFSWILMFVGFAFLVLWIVDNLLMPVSDTMDFTDIRFIVGVILFVVGLLIAVKAEGATAIIEAPEVLSNVLSYTRIAAIGMSKAGMALAFNMIALEMIAPGGGIMLVLGLLVFIIGHLMIFILAIISAGLHSIRLEYVELFNRFFEGGGVDFNPLKIIRKHTIATEE</sequence>
<keyword evidence="5 10" id="KW-1133">Transmembrane helix</keyword>
<evidence type="ECO:0000313" key="13">
    <source>
        <dbReference type="Proteomes" id="UP000752814"/>
    </source>
</evidence>
<dbReference type="Pfam" id="PF01496">
    <property type="entry name" value="V_ATPase_I"/>
    <property type="match status" value="2"/>
</dbReference>
<dbReference type="Proteomes" id="UP000752814">
    <property type="component" value="Unassembled WGS sequence"/>
</dbReference>
<feature type="transmembrane region" description="Helical" evidence="10">
    <location>
        <begin position="508"/>
        <end position="529"/>
    </location>
</feature>
<evidence type="ECO:0000256" key="9">
    <source>
        <dbReference type="ARBA" id="ARBA00068671"/>
    </source>
</evidence>
<evidence type="ECO:0000313" key="12">
    <source>
        <dbReference type="EMBL" id="TQS84313.1"/>
    </source>
</evidence>
<keyword evidence="11" id="KW-0175">Coiled coil</keyword>
<organism evidence="12 13">
    <name type="scientific">Candidatus Methanomassiliicoccus intestinalis</name>
    <dbReference type="NCBI Taxonomy" id="1406512"/>
    <lineage>
        <taxon>Archaea</taxon>
        <taxon>Methanobacteriati</taxon>
        <taxon>Thermoplasmatota</taxon>
        <taxon>Thermoplasmata</taxon>
        <taxon>Methanomassiliicoccales</taxon>
        <taxon>Methanomassiliicoccaceae</taxon>
        <taxon>Methanomassiliicoccus</taxon>
    </lineage>
</organism>
<dbReference type="AlphaFoldDB" id="A0A8J8PCA7"/>
<evidence type="ECO:0000256" key="10">
    <source>
        <dbReference type="RuleBase" id="RU361189"/>
    </source>
</evidence>
<comment type="caution">
    <text evidence="12">The sequence shown here is derived from an EMBL/GenBank/DDBJ whole genome shotgun (WGS) entry which is preliminary data.</text>
</comment>
<evidence type="ECO:0000256" key="5">
    <source>
        <dbReference type="ARBA" id="ARBA00022989"/>
    </source>
</evidence>
<name>A0A8J8PCA7_9ARCH</name>
<feature type="transmembrane region" description="Helical" evidence="10">
    <location>
        <begin position="541"/>
        <end position="558"/>
    </location>
</feature>
<keyword evidence="3 10" id="KW-0813">Transport</keyword>
<keyword evidence="4 10" id="KW-0812">Transmembrane</keyword>
<comment type="similarity">
    <text evidence="2 10">Belongs to the V-ATPase 116 kDa subunit family.</text>
</comment>
<accession>A0A8J8PCA7</accession>
<dbReference type="GO" id="GO:0007035">
    <property type="term" value="P:vacuolar acidification"/>
    <property type="evidence" value="ECO:0007669"/>
    <property type="project" value="TreeGrafter"/>
</dbReference>
<evidence type="ECO:0000256" key="4">
    <source>
        <dbReference type="ARBA" id="ARBA00022692"/>
    </source>
</evidence>
<dbReference type="GO" id="GO:0033179">
    <property type="term" value="C:proton-transporting V-type ATPase, V0 domain"/>
    <property type="evidence" value="ECO:0007669"/>
    <property type="project" value="InterPro"/>
</dbReference>
<evidence type="ECO:0000256" key="7">
    <source>
        <dbReference type="ARBA" id="ARBA00023136"/>
    </source>
</evidence>
<feature type="coiled-coil region" evidence="11">
    <location>
        <begin position="209"/>
        <end position="236"/>
    </location>
</feature>
<proteinExistence type="inferred from homology"/>
<dbReference type="EMBL" id="LVVT01000002">
    <property type="protein sequence ID" value="TQS84313.1"/>
    <property type="molecule type" value="Genomic_DNA"/>
</dbReference>
<evidence type="ECO:0000256" key="1">
    <source>
        <dbReference type="ARBA" id="ARBA00004141"/>
    </source>
</evidence>
<evidence type="ECO:0000256" key="11">
    <source>
        <dbReference type="SAM" id="Coils"/>
    </source>
</evidence>
<keyword evidence="7 10" id="KW-0472">Membrane</keyword>
<protein>
    <recommendedName>
        <fullName evidence="9 10">A-type ATP synthase subunit I</fullName>
    </recommendedName>
</protein>
<dbReference type="PANTHER" id="PTHR11629:SF63">
    <property type="entry name" value="V-TYPE PROTON ATPASE SUBUNIT A"/>
    <property type="match status" value="1"/>
</dbReference>
<dbReference type="GO" id="GO:0016471">
    <property type="term" value="C:vacuolar proton-transporting V-type ATPase complex"/>
    <property type="evidence" value="ECO:0007669"/>
    <property type="project" value="TreeGrafter"/>
</dbReference>
<feature type="transmembrane region" description="Helical" evidence="10">
    <location>
        <begin position="399"/>
        <end position="420"/>
    </location>
</feature>
<comment type="function">
    <text evidence="8">Component of the A-type ATP synthase that produces ATP from ADP in the presence of a proton gradient across the membrane.</text>
</comment>
<evidence type="ECO:0000256" key="2">
    <source>
        <dbReference type="ARBA" id="ARBA00009904"/>
    </source>
</evidence>
<dbReference type="GO" id="GO:0051117">
    <property type="term" value="F:ATPase binding"/>
    <property type="evidence" value="ECO:0007669"/>
    <property type="project" value="TreeGrafter"/>
</dbReference>
<evidence type="ECO:0000256" key="6">
    <source>
        <dbReference type="ARBA" id="ARBA00023065"/>
    </source>
</evidence>
<evidence type="ECO:0000256" key="3">
    <source>
        <dbReference type="ARBA" id="ARBA00022448"/>
    </source>
</evidence>
<dbReference type="InterPro" id="IPR002490">
    <property type="entry name" value="V-ATPase_116kDa_su"/>
</dbReference>
<dbReference type="PANTHER" id="PTHR11629">
    <property type="entry name" value="VACUOLAR PROTON ATPASES"/>
    <property type="match status" value="1"/>
</dbReference>
<feature type="transmembrane region" description="Helical" evidence="10">
    <location>
        <begin position="470"/>
        <end position="492"/>
    </location>
</feature>
<feature type="transmembrane region" description="Helical" evidence="10">
    <location>
        <begin position="362"/>
        <end position="387"/>
    </location>
</feature>
<keyword evidence="6 10" id="KW-0406">Ion transport</keyword>
<comment type="subcellular location">
    <subcellularLocation>
        <location evidence="1">Membrane</location>
        <topology evidence="1">Multi-pass membrane protein</topology>
    </subcellularLocation>
</comment>
<gene>
    <name evidence="12" type="ORF">A3207_05595</name>
</gene>
<evidence type="ECO:0000256" key="8">
    <source>
        <dbReference type="ARBA" id="ARBA00059506"/>
    </source>
</evidence>
<feature type="transmembrane region" description="Helical" evidence="10">
    <location>
        <begin position="578"/>
        <end position="600"/>
    </location>
</feature>
<dbReference type="GO" id="GO:0046961">
    <property type="term" value="F:proton-transporting ATPase activity, rotational mechanism"/>
    <property type="evidence" value="ECO:0007669"/>
    <property type="project" value="InterPro"/>
</dbReference>